<comment type="caution">
    <text evidence="3">The sequence shown here is derived from an EMBL/GenBank/DDBJ whole genome shotgun (WGS) entry which is preliminary data.</text>
</comment>
<feature type="transmembrane region" description="Helical" evidence="1">
    <location>
        <begin position="205"/>
        <end position="225"/>
    </location>
</feature>
<dbReference type="InterPro" id="IPR010559">
    <property type="entry name" value="Sig_transdc_His_kin_internal"/>
</dbReference>
<feature type="transmembrane region" description="Helical" evidence="1">
    <location>
        <begin position="145"/>
        <end position="163"/>
    </location>
</feature>
<dbReference type="PANTHER" id="PTHR34220">
    <property type="entry name" value="SENSOR HISTIDINE KINASE YPDA"/>
    <property type="match status" value="1"/>
</dbReference>
<dbReference type="EMBL" id="RPHB01000005">
    <property type="protein sequence ID" value="MBW3468367.1"/>
    <property type="molecule type" value="Genomic_DNA"/>
</dbReference>
<feature type="transmembrane region" description="Helical" evidence="1">
    <location>
        <begin position="169"/>
        <end position="193"/>
    </location>
</feature>
<keyword evidence="3" id="KW-0808">Transferase</keyword>
<dbReference type="AlphaFoldDB" id="A0A951IXX4"/>
<feature type="transmembrane region" description="Helical" evidence="1">
    <location>
        <begin position="110"/>
        <end position="133"/>
    </location>
</feature>
<keyword evidence="4" id="KW-1185">Reference proteome</keyword>
<keyword evidence="1" id="KW-1133">Transmembrane helix</keyword>
<dbReference type="GO" id="GO:0000155">
    <property type="term" value="F:phosphorelay sensor kinase activity"/>
    <property type="evidence" value="ECO:0007669"/>
    <property type="project" value="InterPro"/>
</dbReference>
<name>A0A951IXX4_9BACT</name>
<feature type="transmembrane region" description="Helical" evidence="1">
    <location>
        <begin position="231"/>
        <end position="254"/>
    </location>
</feature>
<keyword evidence="1" id="KW-0472">Membrane</keyword>
<keyword evidence="3" id="KW-0418">Kinase</keyword>
<sequence>MMKQALPFRQIEWWVLTFLFVAIILSNIINTPNFSMSNQQGVIYFAKIFIPLIFMGSFYLFHIRVLPNYFKDNSKAKLIIYTLLIFFGSFISIGAFSVSAGFTTDFLMPFYFNSLAIYAAYCVIIYTLNQILLTDQDPDYRMYNGIRITLIYIFLVIFLLQFQRIAEEAIAFLFVVVFPAIIVLMIYNFFLIYNYKKLGRNSEALAFNILLQFVIAAIFFTIYVQSDAPEALLIGLIVIFCILVFIFPVSNFLFRKYDNYLSQLNTLSVKVDQGSADLAFLRSQINPHFLFNVLNTLYGTALQENADKTSEGIQKLGDMMRFMLHENNQEKIPVIREKEYLVNYVDLQNLRVKDQENIEISFHRSEDSCAGEIAPMLLIPFVENAFKHGISLQKKSWVKISLRCMDGSVHLDVNNSIHRTNEEDPEKKASGIGLENVKQRLELMYPEKHELIIRENDAEYFVHLSIKL</sequence>
<dbReference type="InterPro" id="IPR050640">
    <property type="entry name" value="Bact_2-comp_sensor_kinase"/>
</dbReference>
<proteinExistence type="predicted"/>
<dbReference type="Pfam" id="PF06580">
    <property type="entry name" value="His_kinase"/>
    <property type="match status" value="1"/>
</dbReference>
<feature type="transmembrane region" description="Helical" evidence="1">
    <location>
        <begin position="42"/>
        <end position="66"/>
    </location>
</feature>
<evidence type="ECO:0000256" key="1">
    <source>
        <dbReference type="SAM" id="Phobius"/>
    </source>
</evidence>
<gene>
    <name evidence="3" type="ORF">EGN73_11170</name>
</gene>
<accession>A0A951IXX4</accession>
<organism evidence="3 4">
    <name type="scientific">Arthrospiribacter ruber</name>
    <dbReference type="NCBI Taxonomy" id="2487934"/>
    <lineage>
        <taxon>Bacteria</taxon>
        <taxon>Pseudomonadati</taxon>
        <taxon>Bacteroidota</taxon>
        <taxon>Cytophagia</taxon>
        <taxon>Cytophagales</taxon>
        <taxon>Cyclobacteriaceae</taxon>
        <taxon>Arthrospiribacter</taxon>
    </lineage>
</organism>
<dbReference type="GO" id="GO:0016020">
    <property type="term" value="C:membrane"/>
    <property type="evidence" value="ECO:0007669"/>
    <property type="project" value="InterPro"/>
</dbReference>
<evidence type="ECO:0000259" key="2">
    <source>
        <dbReference type="Pfam" id="PF06580"/>
    </source>
</evidence>
<feature type="transmembrane region" description="Helical" evidence="1">
    <location>
        <begin position="78"/>
        <end position="98"/>
    </location>
</feature>
<feature type="domain" description="Signal transduction histidine kinase internal region" evidence="2">
    <location>
        <begin position="276"/>
        <end position="355"/>
    </location>
</feature>
<evidence type="ECO:0000313" key="3">
    <source>
        <dbReference type="EMBL" id="MBW3468367.1"/>
    </source>
</evidence>
<reference evidence="3 4" key="1">
    <citation type="journal article" date="2020" name="Syst. Appl. Microbiol.">
        <title>Arthrospiribacter ruber gen. nov., sp. nov., a novel bacterium isolated from Arthrospira cultures.</title>
        <authorList>
            <person name="Waleron M."/>
            <person name="Misztak A."/>
            <person name="Waleron M.M."/>
            <person name="Furmaniak M."/>
            <person name="Mrozik A."/>
            <person name="Waleron K."/>
        </authorList>
    </citation>
    <scope>NUCLEOTIDE SEQUENCE [LARGE SCALE GENOMIC DNA]</scope>
    <source>
        <strain evidence="3 4">DPMB0001</strain>
    </source>
</reference>
<feature type="transmembrane region" description="Helical" evidence="1">
    <location>
        <begin position="12"/>
        <end position="30"/>
    </location>
</feature>
<keyword evidence="1" id="KW-0812">Transmembrane</keyword>
<dbReference type="Proteomes" id="UP000727490">
    <property type="component" value="Unassembled WGS sequence"/>
</dbReference>
<dbReference type="PANTHER" id="PTHR34220:SF7">
    <property type="entry name" value="SENSOR HISTIDINE KINASE YPDA"/>
    <property type="match status" value="1"/>
</dbReference>
<protein>
    <submittedName>
        <fullName evidence="3">Histidine kinase</fullName>
    </submittedName>
</protein>
<evidence type="ECO:0000313" key="4">
    <source>
        <dbReference type="Proteomes" id="UP000727490"/>
    </source>
</evidence>